<dbReference type="CDD" id="cd07333">
    <property type="entry name" value="M48C_bepA_like"/>
    <property type="match status" value="1"/>
</dbReference>
<dbReference type="GO" id="GO:0046872">
    <property type="term" value="F:metal ion binding"/>
    <property type="evidence" value="ECO:0007669"/>
    <property type="project" value="UniProtKB-KW"/>
</dbReference>
<feature type="repeat" description="TPR" evidence="7">
    <location>
        <begin position="357"/>
        <end position="390"/>
    </location>
</feature>
<dbReference type="Gene3D" id="1.25.40.10">
    <property type="entry name" value="Tetratricopeptide repeat domain"/>
    <property type="match status" value="1"/>
</dbReference>
<gene>
    <name evidence="9" type="ORF">B5V00_11005</name>
</gene>
<dbReference type="GO" id="GO:0051603">
    <property type="term" value="P:proteolysis involved in protein catabolic process"/>
    <property type="evidence" value="ECO:0007669"/>
    <property type="project" value="TreeGrafter"/>
</dbReference>
<protein>
    <recommendedName>
        <fullName evidence="8">Peptidase M48 domain-containing protein</fullName>
    </recommendedName>
</protein>
<evidence type="ECO:0000256" key="2">
    <source>
        <dbReference type="ARBA" id="ARBA00022670"/>
    </source>
</evidence>
<dbReference type="PROSITE" id="PS50005">
    <property type="entry name" value="TPR"/>
    <property type="match status" value="1"/>
</dbReference>
<dbReference type="InterPro" id="IPR001915">
    <property type="entry name" value="Peptidase_M48"/>
</dbReference>
<dbReference type="Gene3D" id="3.30.2010.10">
    <property type="entry name" value="Metalloproteases ('zincins'), catalytic domain"/>
    <property type="match status" value="1"/>
</dbReference>
<dbReference type="Pfam" id="PF13432">
    <property type="entry name" value="TPR_16"/>
    <property type="match status" value="1"/>
</dbReference>
<dbReference type="SMART" id="SM00028">
    <property type="entry name" value="TPR"/>
    <property type="match status" value="3"/>
</dbReference>
<keyword evidence="6" id="KW-0482">Metalloprotease</keyword>
<keyword evidence="7" id="KW-0802">TPR repeat</keyword>
<dbReference type="PANTHER" id="PTHR22726:SF1">
    <property type="entry name" value="METALLOENDOPEPTIDASE OMA1, MITOCHONDRIAL"/>
    <property type="match status" value="1"/>
</dbReference>
<evidence type="ECO:0000259" key="8">
    <source>
        <dbReference type="Pfam" id="PF01435"/>
    </source>
</evidence>
<dbReference type="STRING" id="1969733.B5V00_11005"/>
<evidence type="ECO:0000256" key="6">
    <source>
        <dbReference type="ARBA" id="ARBA00023049"/>
    </source>
</evidence>
<keyword evidence="4" id="KW-0378">Hydrolase</keyword>
<keyword evidence="2" id="KW-0645">Protease</keyword>
<name>A0A1X0Y1L9_9BACT</name>
<feature type="domain" description="Peptidase M48" evidence="8">
    <location>
        <begin position="104"/>
        <end position="285"/>
    </location>
</feature>
<dbReference type="SUPFAM" id="SSF48452">
    <property type="entry name" value="TPR-like"/>
    <property type="match status" value="1"/>
</dbReference>
<dbReference type="AlphaFoldDB" id="A0A1X0Y1L9"/>
<dbReference type="InterPro" id="IPR019734">
    <property type="entry name" value="TPR_rpt"/>
</dbReference>
<dbReference type="InterPro" id="IPR011990">
    <property type="entry name" value="TPR-like_helical_dom_sf"/>
</dbReference>
<sequence length="474" mass="52281">MMMIFSSRQVWATKGPLSGLRRSIFHLILHGSSLFSTRGSTFMWQKLLWFCCALALTGCAVNPVTGRNELALSPVSTQQEIEMGQKAFPRILQKMGADFPDPELDAYVNRVGMRLARVSHRPDLPYRFKVVNDSSPNAFALPGGSIAISRGLLVGLQNEAQLAAVLGHEIGHVTARHAVQGMQRESLLNLGLAVLGAAADQTPYAGLAGPTGQLAAGLIDKTYSREQESEADRLGIDYMVKAGYNPLGSVQVQEYFYRQIEGGARPSWLAGLFRSHPFSRDRMRANDAYVRQRYAATLNNPAYRLDVDPFQAAVRNLRTLEPGYRLYDRARLQERKGDLNGAIATYLQAAAKAPDQALILTGLGMAYLKAGDPRSARRHLARAVRLQGDYYRSRLGLGYVLLQQHKTARAVTQLERSMDLYPTAQGGFLLAEGYEKTDRSREALQLYQAVARADARGELGQAAARRAARLAGRR</sequence>
<dbReference type="Proteomes" id="UP000193136">
    <property type="component" value="Unassembled WGS sequence"/>
</dbReference>
<evidence type="ECO:0000313" key="9">
    <source>
        <dbReference type="EMBL" id="ORJ59090.1"/>
    </source>
</evidence>
<proteinExistence type="predicted"/>
<reference evidence="9 10" key="1">
    <citation type="submission" date="2017-03" db="EMBL/GenBank/DDBJ databases">
        <title>Genome sequence of Geothermobacter sp. EPR-M, Deep-Sea Iron Reducer.</title>
        <authorList>
            <person name="Tully B."/>
            <person name="Savalia P."/>
            <person name="Abuyen K."/>
            <person name="Baughan C."/>
            <person name="Romero E."/>
            <person name="Ronkowski C."/>
            <person name="Torres B."/>
            <person name="Tremblay J."/>
            <person name="Trujillo A."/>
            <person name="Tyler M."/>
            <person name="Perez-Rodriguez I."/>
            <person name="Amend J."/>
        </authorList>
    </citation>
    <scope>NUCLEOTIDE SEQUENCE [LARGE SCALE GENOMIC DNA]</scope>
    <source>
        <strain evidence="9 10">EPR-M</strain>
    </source>
</reference>
<evidence type="ECO:0000256" key="7">
    <source>
        <dbReference type="PROSITE-ProRule" id="PRU00339"/>
    </source>
</evidence>
<evidence type="ECO:0000256" key="3">
    <source>
        <dbReference type="ARBA" id="ARBA00022723"/>
    </source>
</evidence>
<dbReference type="GO" id="GO:0016020">
    <property type="term" value="C:membrane"/>
    <property type="evidence" value="ECO:0007669"/>
    <property type="project" value="TreeGrafter"/>
</dbReference>
<evidence type="ECO:0000256" key="4">
    <source>
        <dbReference type="ARBA" id="ARBA00022801"/>
    </source>
</evidence>
<comment type="cofactor">
    <cofactor evidence="1">
        <name>Zn(2+)</name>
        <dbReference type="ChEBI" id="CHEBI:29105"/>
    </cofactor>
</comment>
<evidence type="ECO:0000256" key="5">
    <source>
        <dbReference type="ARBA" id="ARBA00022833"/>
    </source>
</evidence>
<accession>A0A1X0Y1L9</accession>
<comment type="caution">
    <text evidence="9">The sequence shown here is derived from an EMBL/GenBank/DDBJ whole genome shotgun (WGS) entry which is preliminary data.</text>
</comment>
<dbReference type="EMBL" id="NAAD01000013">
    <property type="protein sequence ID" value="ORJ59090.1"/>
    <property type="molecule type" value="Genomic_DNA"/>
</dbReference>
<evidence type="ECO:0000313" key="10">
    <source>
        <dbReference type="Proteomes" id="UP000193136"/>
    </source>
</evidence>
<dbReference type="GO" id="GO:0004222">
    <property type="term" value="F:metalloendopeptidase activity"/>
    <property type="evidence" value="ECO:0007669"/>
    <property type="project" value="InterPro"/>
</dbReference>
<dbReference type="Pfam" id="PF01435">
    <property type="entry name" value="Peptidase_M48"/>
    <property type="match status" value="1"/>
</dbReference>
<organism evidence="9 10">
    <name type="scientific">Geothermobacter hydrogeniphilus</name>
    <dbReference type="NCBI Taxonomy" id="1969733"/>
    <lineage>
        <taxon>Bacteria</taxon>
        <taxon>Pseudomonadati</taxon>
        <taxon>Thermodesulfobacteriota</taxon>
        <taxon>Desulfuromonadia</taxon>
        <taxon>Desulfuromonadales</taxon>
        <taxon>Geothermobacteraceae</taxon>
        <taxon>Geothermobacter</taxon>
    </lineage>
</organism>
<keyword evidence="10" id="KW-1185">Reference proteome</keyword>
<dbReference type="OrthoDB" id="9810445at2"/>
<dbReference type="PANTHER" id="PTHR22726">
    <property type="entry name" value="METALLOENDOPEPTIDASE OMA1"/>
    <property type="match status" value="1"/>
</dbReference>
<keyword evidence="5" id="KW-0862">Zinc</keyword>
<keyword evidence="3" id="KW-0479">Metal-binding</keyword>
<evidence type="ECO:0000256" key="1">
    <source>
        <dbReference type="ARBA" id="ARBA00001947"/>
    </source>
</evidence>
<dbReference type="InterPro" id="IPR051156">
    <property type="entry name" value="Mito/Outer_Membr_Metalloprot"/>
</dbReference>